<reference evidence="5 6" key="1">
    <citation type="submission" date="2024-01" db="EMBL/GenBank/DDBJ databases">
        <title>The genome of the rayed Mediterranean limpet Patella caerulea (Linnaeus, 1758).</title>
        <authorList>
            <person name="Anh-Thu Weber A."/>
            <person name="Halstead-Nussloch G."/>
        </authorList>
    </citation>
    <scope>NUCLEOTIDE SEQUENCE [LARGE SCALE GENOMIC DNA]</scope>
    <source>
        <strain evidence="5">AATW-2023a</strain>
        <tissue evidence="5">Whole specimen</tissue>
    </source>
</reference>
<comment type="caution">
    <text evidence="5">The sequence shown here is derived from an EMBL/GenBank/DDBJ whole genome shotgun (WGS) entry which is preliminary data.</text>
</comment>
<dbReference type="CDD" id="cd12354">
    <property type="entry name" value="RRM3_TIA1_like"/>
    <property type="match status" value="1"/>
</dbReference>
<dbReference type="GO" id="GO:0003729">
    <property type="term" value="F:mRNA binding"/>
    <property type="evidence" value="ECO:0007669"/>
    <property type="project" value="InterPro"/>
</dbReference>
<evidence type="ECO:0000313" key="5">
    <source>
        <dbReference type="EMBL" id="KAK6174706.1"/>
    </source>
</evidence>
<feature type="region of interest" description="Disordered" evidence="3">
    <location>
        <begin position="281"/>
        <end position="306"/>
    </location>
</feature>
<dbReference type="AlphaFoldDB" id="A0AAN8JBC3"/>
<evidence type="ECO:0000256" key="2">
    <source>
        <dbReference type="PROSITE-ProRule" id="PRU00176"/>
    </source>
</evidence>
<keyword evidence="1 2" id="KW-0694">RNA-binding</keyword>
<dbReference type="InterPro" id="IPR012677">
    <property type="entry name" value="Nucleotide-bd_a/b_plait_sf"/>
</dbReference>
<dbReference type="PROSITE" id="PS50102">
    <property type="entry name" value="RRM"/>
    <property type="match status" value="3"/>
</dbReference>
<dbReference type="InterPro" id="IPR050825">
    <property type="entry name" value="RBM42_RBP45_47-like"/>
</dbReference>
<dbReference type="CDD" id="cd12352">
    <property type="entry name" value="RRM1_TIA1_like"/>
    <property type="match status" value="1"/>
</dbReference>
<sequence length="403" mass="44434">MSKQMYTEEVNPRTLYVGNLDPAVTEQLIIALFGQIGPCKSCKIIHEPGNDPYAFVEFYDHSSAGAALAAMNKRMCMGKEMKVNWATSPSNLPKQDTSKHYHIFVGDLSPDIETHQLRDAFKIFGEISDCKIIRDPQTLKSKGYGFVSFVNKMDAENAISNMNGQWIGSRPIRTNWATRKPPAPTVKESRWPPDAKQLSYDEVFSQSSATNCTVYCGGVTNGLTDETMRKTFTPFGNIQEIRVFKDKGYAFIRFGSKEAAANAICGVHGTTIMDQQVKCSWGKESNDPTQSGSATPQMVDQQQSFQSPNSGGGFGQYYNVGYWGNPAAYSGYGNVAQGGYLQSAAGGGNQWPGYNYQAMNMQMQQQWGQLQMQQGGQQQQFNGQGQGVVGYPMQLPTSPVTFI</sequence>
<feature type="domain" description="RRM" evidence="4">
    <location>
        <begin position="212"/>
        <end position="284"/>
    </location>
</feature>
<dbReference type="SMART" id="SM00360">
    <property type="entry name" value="RRM"/>
    <property type="match status" value="3"/>
</dbReference>
<dbReference type="CDD" id="cd12353">
    <property type="entry name" value="RRM2_TIA1_like"/>
    <property type="match status" value="1"/>
</dbReference>
<evidence type="ECO:0000256" key="1">
    <source>
        <dbReference type="ARBA" id="ARBA00022884"/>
    </source>
</evidence>
<dbReference type="Proteomes" id="UP001347796">
    <property type="component" value="Unassembled WGS sequence"/>
</dbReference>
<feature type="compositionally biased region" description="Polar residues" evidence="3">
    <location>
        <begin position="287"/>
        <end position="306"/>
    </location>
</feature>
<dbReference type="InterPro" id="IPR000504">
    <property type="entry name" value="RRM_dom"/>
</dbReference>
<feature type="domain" description="RRM" evidence="4">
    <location>
        <begin position="13"/>
        <end position="88"/>
    </location>
</feature>
<dbReference type="Gene3D" id="3.30.70.330">
    <property type="match status" value="3"/>
</dbReference>
<organism evidence="5 6">
    <name type="scientific">Patella caerulea</name>
    <name type="common">Rayed Mediterranean limpet</name>
    <dbReference type="NCBI Taxonomy" id="87958"/>
    <lineage>
        <taxon>Eukaryota</taxon>
        <taxon>Metazoa</taxon>
        <taxon>Spiralia</taxon>
        <taxon>Lophotrochozoa</taxon>
        <taxon>Mollusca</taxon>
        <taxon>Gastropoda</taxon>
        <taxon>Patellogastropoda</taxon>
        <taxon>Patelloidea</taxon>
        <taxon>Patellidae</taxon>
        <taxon>Patella</taxon>
    </lineage>
</organism>
<dbReference type="GO" id="GO:0005829">
    <property type="term" value="C:cytosol"/>
    <property type="evidence" value="ECO:0007669"/>
    <property type="project" value="TreeGrafter"/>
</dbReference>
<dbReference type="EMBL" id="JAZGQO010000011">
    <property type="protein sequence ID" value="KAK6174706.1"/>
    <property type="molecule type" value="Genomic_DNA"/>
</dbReference>
<evidence type="ECO:0000256" key="3">
    <source>
        <dbReference type="SAM" id="MobiDB-lite"/>
    </source>
</evidence>
<proteinExistence type="predicted"/>
<keyword evidence="6" id="KW-1185">Reference proteome</keyword>
<dbReference type="PANTHER" id="PTHR47640">
    <property type="entry name" value="TRNA SELENOCYSTEINE 1-ASSOCIATED PROTEIN 1-RELATED-RELATED"/>
    <property type="match status" value="1"/>
</dbReference>
<dbReference type="PANTHER" id="PTHR47640:SF5">
    <property type="entry name" value="RRM DOMAIN-CONTAINING PROTEIN"/>
    <property type="match status" value="1"/>
</dbReference>
<dbReference type="FunFam" id="3.30.70.330:FF:000045">
    <property type="entry name" value="Nucleolysin tiar isoform 1"/>
    <property type="match status" value="1"/>
</dbReference>
<evidence type="ECO:0000259" key="4">
    <source>
        <dbReference type="PROSITE" id="PS50102"/>
    </source>
</evidence>
<gene>
    <name evidence="5" type="ORF">SNE40_017932</name>
</gene>
<protein>
    <recommendedName>
        <fullName evidence="4">RRM domain-containing protein</fullName>
    </recommendedName>
</protein>
<accession>A0AAN8JBC3</accession>
<feature type="domain" description="RRM" evidence="4">
    <location>
        <begin position="101"/>
        <end position="179"/>
    </location>
</feature>
<dbReference type="InterPro" id="IPR003954">
    <property type="entry name" value="RRM_euk-type"/>
</dbReference>
<dbReference type="InterPro" id="IPR035979">
    <property type="entry name" value="RBD_domain_sf"/>
</dbReference>
<dbReference type="Pfam" id="PF00076">
    <property type="entry name" value="RRM_1"/>
    <property type="match status" value="3"/>
</dbReference>
<dbReference type="SMART" id="SM00361">
    <property type="entry name" value="RRM_1"/>
    <property type="match status" value="2"/>
</dbReference>
<dbReference type="SUPFAM" id="SSF54928">
    <property type="entry name" value="RNA-binding domain, RBD"/>
    <property type="match status" value="3"/>
</dbReference>
<name>A0AAN8JBC3_PATCE</name>
<dbReference type="FunFam" id="3.30.70.330:FF:000087">
    <property type="entry name" value="Nucleolysin TIAR isoform 1"/>
    <property type="match status" value="1"/>
</dbReference>
<evidence type="ECO:0000313" key="6">
    <source>
        <dbReference type="Proteomes" id="UP001347796"/>
    </source>
</evidence>
<dbReference type="FunFam" id="3.30.70.330:FF:000419">
    <property type="entry name" value="CLUMA_CG006354, isoform A"/>
    <property type="match status" value="1"/>
</dbReference>